<sequence length="89" mass="9926">MTIHPRIATYTDGDEVIEGDRIRYRQAPGGLMAPSSDWVEGVAVKMQEFVDDPQRRRRALDNGIDVDELVLDAGDSGRYSIVGHIVERA</sequence>
<comment type="caution">
    <text evidence="1">The sequence shown here is derived from an EMBL/GenBank/DDBJ whole genome shotgun (WGS) entry which is preliminary data.</text>
</comment>
<dbReference type="PATRIC" id="fig|451644.5.peg.1278"/>
<accession>A0A0J8UGW9</accession>
<evidence type="ECO:0000313" key="1">
    <source>
        <dbReference type="EMBL" id="KMV19640.1"/>
    </source>
</evidence>
<proteinExistence type="predicted"/>
<dbReference type="Proteomes" id="UP000037594">
    <property type="component" value="Unassembled WGS sequence"/>
</dbReference>
<name>A0A0J8UGW9_9MYCO</name>
<dbReference type="OrthoDB" id="4762172at2"/>
<dbReference type="RefSeq" id="WP_048895583.1">
    <property type="nucleotide sequence ID" value="NZ_LFOD01000003.1"/>
</dbReference>
<protein>
    <submittedName>
        <fullName evidence="1">Uncharacterized protein</fullName>
    </submittedName>
</protein>
<organism evidence="1 2">
    <name type="scientific">Mycolicibacterium conceptionense</name>
    <dbReference type="NCBI Taxonomy" id="451644"/>
    <lineage>
        <taxon>Bacteria</taxon>
        <taxon>Bacillati</taxon>
        <taxon>Actinomycetota</taxon>
        <taxon>Actinomycetes</taxon>
        <taxon>Mycobacteriales</taxon>
        <taxon>Mycobacteriaceae</taxon>
        <taxon>Mycolicibacterium</taxon>
    </lineage>
</organism>
<dbReference type="EMBL" id="LFOD01000003">
    <property type="protein sequence ID" value="KMV19640.1"/>
    <property type="molecule type" value="Genomic_DNA"/>
</dbReference>
<dbReference type="AlphaFoldDB" id="A0A0J8UGW9"/>
<reference evidence="1 2" key="1">
    <citation type="submission" date="2015-06" db="EMBL/GenBank/DDBJ databases">
        <title>Genome sequence of Mycobacterium conceptionense strain MLE.</title>
        <authorList>
            <person name="Greninger A.L."/>
            <person name="Cunningham G."/>
            <person name="Chiu C.Y."/>
            <person name="Miller S."/>
        </authorList>
    </citation>
    <scope>NUCLEOTIDE SEQUENCE [LARGE SCALE GENOMIC DNA]</scope>
    <source>
        <strain evidence="1 2">MLE</strain>
    </source>
</reference>
<gene>
    <name evidence="1" type="ORF">ACT17_06270</name>
</gene>
<evidence type="ECO:0000313" key="2">
    <source>
        <dbReference type="Proteomes" id="UP000037594"/>
    </source>
</evidence>